<comment type="caution">
    <text evidence="2">The sequence shown here is derived from an EMBL/GenBank/DDBJ whole genome shotgun (WGS) entry which is preliminary data.</text>
</comment>
<sequence>MKNIVTVGGGTGSFTVLSGLKNLPDVSLTALVSMADNGGSNGKMRDELGVLPPSDVRLCLVALSEHTDVVRKLMLYRFSEGTLTGHTFGNIFLAALQKITGDFGEGVEIASEILKVKGAVVPITKDKADLSVLFSDGSVIVGEHNIDETNLENLSVDKFFYKDAVNLNQNAEQAILCADYIIVGPGDLYTSLIPNFIVNGFQDAILQSKAKIILPINLTNKQGHTMRWKVSDYVSNIEKYLGRKADFILVNSEMPPREQIEQYKSEERGDVLIEDDLKQDERVIRTPLLSHLIFTNSKADTMKRSLIRHDSEKLAECIRKIISK</sequence>
<dbReference type="CDD" id="cd07187">
    <property type="entry name" value="YvcK_like"/>
    <property type="match status" value="1"/>
</dbReference>
<dbReference type="AlphaFoldDB" id="A0A0G1FQW1"/>
<evidence type="ECO:0008006" key="4">
    <source>
        <dbReference type="Google" id="ProtNLM"/>
    </source>
</evidence>
<evidence type="ECO:0000313" key="2">
    <source>
        <dbReference type="EMBL" id="KKT24468.1"/>
    </source>
</evidence>
<dbReference type="Gene3D" id="3.40.50.10680">
    <property type="entry name" value="CofD-like domains"/>
    <property type="match status" value="1"/>
</dbReference>
<dbReference type="SUPFAM" id="SSF142338">
    <property type="entry name" value="CofD-like"/>
    <property type="match status" value="1"/>
</dbReference>
<dbReference type="InterPro" id="IPR010119">
    <property type="entry name" value="Gluconeogen_factor"/>
</dbReference>
<protein>
    <recommendedName>
        <fullName evidence="4">Gluconeogenesis factor</fullName>
    </recommendedName>
</protein>
<proteinExistence type="predicted"/>
<name>A0A0G1FQW1_9BACT</name>
<dbReference type="InterPro" id="IPR038136">
    <property type="entry name" value="CofD-like_dom_sf"/>
</dbReference>
<keyword evidence="1" id="KW-0963">Cytoplasm</keyword>
<dbReference type="PANTHER" id="PTHR30135">
    <property type="entry name" value="UNCHARACTERIZED PROTEIN YVCK-RELATED"/>
    <property type="match status" value="1"/>
</dbReference>
<organism evidence="2 3">
    <name type="scientific">Candidatus Nomurabacteria bacterium GW2011_GWF2_43_8</name>
    <dbReference type="NCBI Taxonomy" id="1618779"/>
    <lineage>
        <taxon>Bacteria</taxon>
        <taxon>Candidatus Nomuraibacteriota</taxon>
    </lineage>
</organism>
<dbReference type="Proteomes" id="UP000033831">
    <property type="component" value="Unassembled WGS sequence"/>
</dbReference>
<dbReference type="Pfam" id="PF01933">
    <property type="entry name" value="CofD"/>
    <property type="match status" value="1"/>
</dbReference>
<dbReference type="GO" id="GO:0043743">
    <property type="term" value="F:LPPG:FO 2-phospho-L-lactate transferase activity"/>
    <property type="evidence" value="ECO:0007669"/>
    <property type="project" value="InterPro"/>
</dbReference>
<dbReference type="InterPro" id="IPR002882">
    <property type="entry name" value="CofD"/>
</dbReference>
<dbReference type="PANTHER" id="PTHR30135:SF3">
    <property type="entry name" value="GLUCONEOGENESIS FACTOR-RELATED"/>
    <property type="match status" value="1"/>
</dbReference>
<evidence type="ECO:0000256" key="1">
    <source>
        <dbReference type="ARBA" id="ARBA00022490"/>
    </source>
</evidence>
<evidence type="ECO:0000313" key="3">
    <source>
        <dbReference type="Proteomes" id="UP000033831"/>
    </source>
</evidence>
<dbReference type="NCBIfam" id="TIGR01826">
    <property type="entry name" value="CofD_related"/>
    <property type="match status" value="1"/>
</dbReference>
<dbReference type="EMBL" id="LCGX01000014">
    <property type="protein sequence ID" value="KKT24468.1"/>
    <property type="molecule type" value="Genomic_DNA"/>
</dbReference>
<gene>
    <name evidence="2" type="ORF">UW07_C0014G0014</name>
</gene>
<reference evidence="2 3" key="1">
    <citation type="journal article" date="2015" name="Nature">
        <title>rRNA introns, odd ribosomes, and small enigmatic genomes across a large radiation of phyla.</title>
        <authorList>
            <person name="Brown C.T."/>
            <person name="Hug L.A."/>
            <person name="Thomas B.C."/>
            <person name="Sharon I."/>
            <person name="Castelle C.J."/>
            <person name="Singh A."/>
            <person name="Wilkins M.J."/>
            <person name="Williams K.H."/>
            <person name="Banfield J.F."/>
        </authorList>
    </citation>
    <scope>NUCLEOTIDE SEQUENCE [LARGE SCALE GENOMIC DNA]</scope>
</reference>
<accession>A0A0G1FQW1</accession>